<feature type="region of interest" description="Disordered" evidence="1">
    <location>
        <begin position="261"/>
        <end position="290"/>
    </location>
</feature>
<evidence type="ECO:0000313" key="2">
    <source>
        <dbReference type="EMBL" id="CAE7475747.1"/>
    </source>
</evidence>
<protein>
    <submittedName>
        <fullName evidence="2">Uncharacterized protein</fullName>
    </submittedName>
</protein>
<accession>A0A812SBU2</accession>
<gene>
    <name evidence="2" type="ORF">SNAT2548_LOCUS26726</name>
</gene>
<evidence type="ECO:0000256" key="1">
    <source>
        <dbReference type="SAM" id="MobiDB-lite"/>
    </source>
</evidence>
<dbReference type="AlphaFoldDB" id="A0A812SBU2"/>
<feature type="region of interest" description="Disordered" evidence="1">
    <location>
        <begin position="104"/>
        <end position="131"/>
    </location>
</feature>
<dbReference type="OrthoDB" id="125159at2759"/>
<name>A0A812SBU2_9DINO</name>
<reference evidence="2" key="1">
    <citation type="submission" date="2021-02" db="EMBL/GenBank/DDBJ databases">
        <authorList>
            <person name="Dougan E. K."/>
            <person name="Rhodes N."/>
            <person name="Thang M."/>
            <person name="Chan C."/>
        </authorList>
    </citation>
    <scope>NUCLEOTIDE SEQUENCE</scope>
</reference>
<organism evidence="2 3">
    <name type="scientific">Symbiodinium natans</name>
    <dbReference type="NCBI Taxonomy" id="878477"/>
    <lineage>
        <taxon>Eukaryota</taxon>
        <taxon>Sar</taxon>
        <taxon>Alveolata</taxon>
        <taxon>Dinophyceae</taxon>
        <taxon>Suessiales</taxon>
        <taxon>Symbiodiniaceae</taxon>
        <taxon>Symbiodinium</taxon>
    </lineage>
</organism>
<feature type="region of interest" description="Disordered" evidence="1">
    <location>
        <begin position="388"/>
        <end position="450"/>
    </location>
</feature>
<sequence>MVTYSREAYTSLAGKVLALYRTIRSGAFDPDLDPASRVMQVADALEKGVQSASAEGGRRQVSGLAPPVKLKADSDGSASEPEKPEPFAVPGAWERPCERGVLLGADVREDRDPDDHVGSVRRADAPQPLSRMADSAEYKSDASILHGVRSQRVQECHDLELLSGMVSLIFITTHAAFLDRAKKIGFTEETIQGLVDNGYTTFGRLAFAVSATPTTLTDEAVDAWINGLGISPTGYQKGSLRRLLFDGVSMAIEEGKSRIEPGVRPSKEVSSCRAHGQAGSPGEDPGRLGLHPRDPACVDLCVEMLEPGGRWPSTWLISHVQFLFSVLQRAQPKGFAGIQLSQIIEADKQLFILASNNLMGRLTAPAGTDPVLDAEITRLSRSPEIMQYLAPLPNPPPHQFLHGGKPGDKGGKGAGKEKKGKGAGKTLDLPEGCATKDEGPPEDAPDSGEVNCGALETGDLSLADPEVWAQTRLKSAAQISESDLQSLFGLLPKDEVRGGSREVRSAFVTGCYAQGGFRGLRKECHTFPFASRIMTRFVKERLPGHVFSTCGFFSNSATPLHKDGRNAPWPNALFRVTDFQGGGLWIEGPGDDVRVSGQLELSGSVHELTSEPLVFDAWSNYHQTEPWTGNRLVLVTWVIQQLGDFGEAELARARGLGFLLPPEVPFPLETSQTRLPDEAAYPCVLAQRYSLCVAQRALVTWMPRRVPLAPFREGPSLKLPAVTLAALRENLTKVMEGKAIFALEALLQSEGYDDMGAITFLKVRREALLSKSEPIDAEEARVLAEASQEEVSLGFLEGPFYSRAEVSSRLETEDWTVIRRFVIFQGAEGKARPIDNCLEAQLNSGYTSSIHLRLQDGDYLAAMALFVAREIHGGRAHPEAKEWRGKCLDLSKAYKQLAVLPAHRPLAVIAVRQEDGRDALYVSNIYAFNRVSRCLWFLINRLLWIPSGVYFDDYPLLCPAATAESADSVVSDFLDCLGWRHAKTGVKGRAFAPSFDVLGMTLGLDRVAQGEVSLANKQGRIERIVAQLQEVGSRGEISRQLAQVLQGLLQYASGFYAGRALKHASHVLSRIVGGLHFSPLDLRDFCRHTIRLLQDETPRILRCFMTTDVLHLWTDGSWESGVAGVGLAAHDCFSGTGWVLEGRVPSRVLELWKSEIGGDQLICEIEMFAILASMMELSSILESRRVVWWVDNNATRSLVIKGASRSWAMHSLARIFSQLDQEHPSMWWVSRVPSFSNPGDAPSRGHGIEVVTMVGASFTRLEELAKRILELKRA</sequence>
<proteinExistence type="predicted"/>
<feature type="compositionally biased region" description="Basic and acidic residues" evidence="1">
    <location>
        <begin position="106"/>
        <end position="124"/>
    </location>
</feature>
<feature type="compositionally biased region" description="Basic and acidic residues" evidence="1">
    <location>
        <begin position="70"/>
        <end position="85"/>
    </location>
</feature>
<dbReference type="Proteomes" id="UP000604046">
    <property type="component" value="Unassembled WGS sequence"/>
</dbReference>
<comment type="caution">
    <text evidence="2">The sequence shown here is derived from an EMBL/GenBank/DDBJ whole genome shotgun (WGS) entry which is preliminary data.</text>
</comment>
<feature type="region of interest" description="Disordered" evidence="1">
    <location>
        <begin position="49"/>
        <end position="92"/>
    </location>
</feature>
<dbReference type="EMBL" id="CAJNDS010002439">
    <property type="protein sequence ID" value="CAE7475747.1"/>
    <property type="molecule type" value="Genomic_DNA"/>
</dbReference>
<feature type="compositionally biased region" description="Basic and acidic residues" evidence="1">
    <location>
        <begin position="405"/>
        <end position="417"/>
    </location>
</feature>
<evidence type="ECO:0000313" key="3">
    <source>
        <dbReference type="Proteomes" id="UP000604046"/>
    </source>
</evidence>
<keyword evidence="3" id="KW-1185">Reference proteome</keyword>